<evidence type="ECO:0000313" key="7">
    <source>
        <dbReference type="EMBL" id="GIF84125.1"/>
    </source>
</evidence>
<dbReference type="Pfam" id="PF07291">
    <property type="entry name" value="MauE"/>
    <property type="match status" value="1"/>
</dbReference>
<dbReference type="SUPFAM" id="SSF52833">
    <property type="entry name" value="Thioredoxin-like"/>
    <property type="match status" value="1"/>
</dbReference>
<proteinExistence type="predicted"/>
<dbReference type="PROSITE" id="PS51352">
    <property type="entry name" value="THIOREDOXIN_2"/>
    <property type="match status" value="1"/>
</dbReference>
<dbReference type="Gene3D" id="3.40.30.10">
    <property type="entry name" value="Glutaredoxin"/>
    <property type="match status" value="1"/>
</dbReference>
<keyword evidence="3 5" id="KW-1133">Transmembrane helix</keyword>
<evidence type="ECO:0000313" key="8">
    <source>
        <dbReference type="Proteomes" id="UP000601223"/>
    </source>
</evidence>
<dbReference type="GO" id="GO:0016020">
    <property type="term" value="C:membrane"/>
    <property type="evidence" value="ECO:0007669"/>
    <property type="project" value="UniProtKB-SubCell"/>
</dbReference>
<keyword evidence="2 5" id="KW-0812">Transmembrane</keyword>
<dbReference type="EMBL" id="BONF01000033">
    <property type="protein sequence ID" value="GIF84125.1"/>
    <property type="molecule type" value="Genomic_DNA"/>
</dbReference>
<evidence type="ECO:0000256" key="3">
    <source>
        <dbReference type="ARBA" id="ARBA00022989"/>
    </source>
</evidence>
<sequence length="333" mass="33453">MAWALLVTGQLLLAGVLAFSAGAKLLDPGAYAAFRASLPANLRLPERLAGPLAAAVVTAEAVLAGLLALAVAVPALAPGALLATTALLTTFTAALAAMVRRGVRQACHCFGTATRPPGPADVVRNLVLLAVSASATAAAWPAPPPPPAPNGAAMPHLPAILALLAAVCVLNTGLIVLVLRLLRQQTVLVRASIEGVANPEPIMTAGGGRVAAFTAVTVDGEPLSADQLDGDTLVGFLSPSCPACAESLPGFLARAEELGGRERVLAVVLGQGSAADALCERITPVARVVNEPERGPVSRAFGVDGYPAFALLSGHTVVASHFVLDKVPSSSAG</sequence>
<feature type="transmembrane region" description="Helical" evidence="5">
    <location>
        <begin position="52"/>
        <end position="73"/>
    </location>
</feature>
<dbReference type="RefSeq" id="WP_203751914.1">
    <property type="nucleotide sequence ID" value="NZ_BONF01000033.1"/>
</dbReference>
<organism evidence="7 8">
    <name type="scientific">Catellatospora bangladeshensis</name>
    <dbReference type="NCBI Taxonomy" id="310355"/>
    <lineage>
        <taxon>Bacteria</taxon>
        <taxon>Bacillati</taxon>
        <taxon>Actinomycetota</taxon>
        <taxon>Actinomycetes</taxon>
        <taxon>Micromonosporales</taxon>
        <taxon>Micromonosporaceae</taxon>
        <taxon>Catellatospora</taxon>
    </lineage>
</organism>
<accession>A0A8J3NMT4</accession>
<keyword evidence="8" id="KW-1185">Reference proteome</keyword>
<name>A0A8J3NMT4_9ACTN</name>
<evidence type="ECO:0000256" key="5">
    <source>
        <dbReference type="SAM" id="Phobius"/>
    </source>
</evidence>
<protein>
    <recommendedName>
        <fullName evidence="6">Thioredoxin domain-containing protein</fullName>
    </recommendedName>
</protein>
<evidence type="ECO:0000259" key="6">
    <source>
        <dbReference type="PROSITE" id="PS51352"/>
    </source>
</evidence>
<evidence type="ECO:0000256" key="2">
    <source>
        <dbReference type="ARBA" id="ARBA00022692"/>
    </source>
</evidence>
<reference evidence="7 8" key="1">
    <citation type="submission" date="2021-01" db="EMBL/GenBank/DDBJ databases">
        <title>Whole genome shotgun sequence of Catellatospora bangladeshensis NBRC 107357.</title>
        <authorList>
            <person name="Komaki H."/>
            <person name="Tamura T."/>
        </authorList>
    </citation>
    <scope>NUCLEOTIDE SEQUENCE [LARGE SCALE GENOMIC DNA]</scope>
    <source>
        <strain evidence="7 8">NBRC 107357</strain>
    </source>
</reference>
<evidence type="ECO:0000256" key="1">
    <source>
        <dbReference type="ARBA" id="ARBA00004141"/>
    </source>
</evidence>
<keyword evidence="4 5" id="KW-0472">Membrane</keyword>
<dbReference type="InterPro" id="IPR013766">
    <property type="entry name" value="Thioredoxin_domain"/>
</dbReference>
<feature type="transmembrane region" description="Helical" evidence="5">
    <location>
        <begin position="160"/>
        <end position="182"/>
    </location>
</feature>
<dbReference type="InterPro" id="IPR009908">
    <property type="entry name" value="Methylamine_util_MauE"/>
</dbReference>
<feature type="transmembrane region" description="Helical" evidence="5">
    <location>
        <begin position="79"/>
        <end position="99"/>
    </location>
</feature>
<dbReference type="InterPro" id="IPR036249">
    <property type="entry name" value="Thioredoxin-like_sf"/>
</dbReference>
<comment type="caution">
    <text evidence="7">The sequence shown here is derived from an EMBL/GenBank/DDBJ whole genome shotgun (WGS) entry which is preliminary data.</text>
</comment>
<comment type="subcellular location">
    <subcellularLocation>
        <location evidence="1">Membrane</location>
        <topology evidence="1">Multi-pass membrane protein</topology>
    </subcellularLocation>
</comment>
<dbReference type="Proteomes" id="UP000601223">
    <property type="component" value="Unassembled WGS sequence"/>
</dbReference>
<feature type="transmembrane region" description="Helical" evidence="5">
    <location>
        <begin position="122"/>
        <end position="140"/>
    </location>
</feature>
<feature type="domain" description="Thioredoxin" evidence="6">
    <location>
        <begin position="204"/>
        <end position="333"/>
    </location>
</feature>
<evidence type="ECO:0000256" key="4">
    <source>
        <dbReference type="ARBA" id="ARBA00023136"/>
    </source>
</evidence>
<dbReference type="GO" id="GO:0030416">
    <property type="term" value="P:methylamine metabolic process"/>
    <property type="evidence" value="ECO:0007669"/>
    <property type="project" value="InterPro"/>
</dbReference>
<gene>
    <name evidence="7" type="ORF">Cba03nite_54740</name>
</gene>
<dbReference type="AlphaFoldDB" id="A0A8J3NMT4"/>